<organism evidence="1 2">
    <name type="scientific">Drosophila virilis</name>
    <name type="common">Fruit fly</name>
    <dbReference type="NCBI Taxonomy" id="7244"/>
    <lineage>
        <taxon>Eukaryota</taxon>
        <taxon>Metazoa</taxon>
        <taxon>Ecdysozoa</taxon>
        <taxon>Arthropoda</taxon>
        <taxon>Hexapoda</taxon>
        <taxon>Insecta</taxon>
        <taxon>Pterygota</taxon>
        <taxon>Neoptera</taxon>
        <taxon>Endopterygota</taxon>
        <taxon>Diptera</taxon>
        <taxon>Brachycera</taxon>
        <taxon>Muscomorpha</taxon>
        <taxon>Ephydroidea</taxon>
        <taxon>Drosophilidae</taxon>
        <taxon>Drosophila</taxon>
    </lineage>
</organism>
<accession>A0A0Q9W875</accession>
<dbReference type="InParanoid" id="A0A0Q9W875"/>
<keyword evidence="2" id="KW-1185">Reference proteome</keyword>
<reference evidence="1 2" key="1">
    <citation type="journal article" date="2007" name="Nature">
        <title>Evolution of genes and genomes on the Drosophila phylogeny.</title>
        <authorList>
            <consortium name="Drosophila 12 Genomes Consortium"/>
            <person name="Clark A.G."/>
            <person name="Eisen M.B."/>
            <person name="Smith D.R."/>
            <person name="Bergman C.M."/>
            <person name="Oliver B."/>
            <person name="Markow T.A."/>
            <person name="Kaufman T.C."/>
            <person name="Kellis M."/>
            <person name="Gelbart W."/>
            <person name="Iyer V.N."/>
            <person name="Pollard D.A."/>
            <person name="Sackton T.B."/>
            <person name="Larracuente A.M."/>
            <person name="Singh N.D."/>
            <person name="Abad J.P."/>
            <person name="Abt D.N."/>
            <person name="Adryan B."/>
            <person name="Aguade M."/>
            <person name="Akashi H."/>
            <person name="Anderson W.W."/>
            <person name="Aquadro C.F."/>
            <person name="Ardell D.H."/>
            <person name="Arguello R."/>
            <person name="Artieri C.G."/>
            <person name="Barbash D.A."/>
            <person name="Barker D."/>
            <person name="Barsanti P."/>
            <person name="Batterham P."/>
            <person name="Batzoglou S."/>
            <person name="Begun D."/>
            <person name="Bhutkar A."/>
            <person name="Blanco E."/>
            <person name="Bosak S.A."/>
            <person name="Bradley R.K."/>
            <person name="Brand A.D."/>
            <person name="Brent M.R."/>
            <person name="Brooks A.N."/>
            <person name="Brown R.H."/>
            <person name="Butlin R.K."/>
            <person name="Caggese C."/>
            <person name="Calvi B.R."/>
            <person name="Bernardo de Carvalho A."/>
            <person name="Caspi A."/>
            <person name="Castrezana S."/>
            <person name="Celniker S.E."/>
            <person name="Chang J.L."/>
            <person name="Chapple C."/>
            <person name="Chatterji S."/>
            <person name="Chinwalla A."/>
            <person name="Civetta A."/>
            <person name="Clifton S.W."/>
            <person name="Comeron J.M."/>
            <person name="Costello J.C."/>
            <person name="Coyne J.A."/>
            <person name="Daub J."/>
            <person name="David R.G."/>
            <person name="Delcher A.L."/>
            <person name="Delehaunty K."/>
            <person name="Do C.B."/>
            <person name="Ebling H."/>
            <person name="Edwards K."/>
            <person name="Eickbush T."/>
            <person name="Evans J.D."/>
            <person name="Filipski A."/>
            <person name="Findeiss S."/>
            <person name="Freyhult E."/>
            <person name="Fulton L."/>
            <person name="Fulton R."/>
            <person name="Garcia A.C."/>
            <person name="Gardiner A."/>
            <person name="Garfield D.A."/>
            <person name="Garvin B.E."/>
            <person name="Gibson G."/>
            <person name="Gilbert D."/>
            <person name="Gnerre S."/>
            <person name="Godfrey J."/>
            <person name="Good R."/>
            <person name="Gotea V."/>
            <person name="Gravely B."/>
            <person name="Greenberg A.J."/>
            <person name="Griffiths-Jones S."/>
            <person name="Gross S."/>
            <person name="Guigo R."/>
            <person name="Gustafson E.A."/>
            <person name="Haerty W."/>
            <person name="Hahn M.W."/>
            <person name="Halligan D.L."/>
            <person name="Halpern A.L."/>
            <person name="Halter G.M."/>
            <person name="Han M.V."/>
            <person name="Heger A."/>
            <person name="Hillier L."/>
            <person name="Hinrichs A.S."/>
            <person name="Holmes I."/>
            <person name="Hoskins R.A."/>
            <person name="Hubisz M.J."/>
            <person name="Hultmark D."/>
            <person name="Huntley M.A."/>
            <person name="Jaffe D.B."/>
            <person name="Jagadeeshan S."/>
            <person name="Jeck W.R."/>
            <person name="Johnson J."/>
            <person name="Jones C.D."/>
            <person name="Jordan W.C."/>
            <person name="Karpen G.H."/>
            <person name="Kataoka E."/>
            <person name="Keightley P.D."/>
            <person name="Kheradpour P."/>
            <person name="Kirkness E.F."/>
            <person name="Koerich L.B."/>
            <person name="Kristiansen K."/>
            <person name="Kudrna D."/>
            <person name="Kulathinal R.J."/>
            <person name="Kumar S."/>
            <person name="Kwok R."/>
            <person name="Lander E."/>
            <person name="Langley C.H."/>
            <person name="Lapoint R."/>
            <person name="Lazzaro B.P."/>
            <person name="Lee S.J."/>
            <person name="Levesque L."/>
            <person name="Li R."/>
            <person name="Lin C.F."/>
            <person name="Lin M.F."/>
            <person name="Lindblad-Toh K."/>
            <person name="Llopart A."/>
            <person name="Long M."/>
            <person name="Low L."/>
            <person name="Lozovsky E."/>
            <person name="Lu J."/>
            <person name="Luo M."/>
            <person name="Machado C.A."/>
            <person name="Makalowski W."/>
            <person name="Marzo M."/>
            <person name="Matsuda M."/>
            <person name="Matzkin L."/>
            <person name="McAllister B."/>
            <person name="McBride C.S."/>
            <person name="McKernan B."/>
            <person name="McKernan K."/>
            <person name="Mendez-Lago M."/>
            <person name="Minx P."/>
            <person name="Mollenhauer M.U."/>
            <person name="Montooth K."/>
            <person name="Mount S.M."/>
            <person name="Mu X."/>
            <person name="Myers E."/>
            <person name="Negre B."/>
            <person name="Newfeld S."/>
            <person name="Nielsen R."/>
            <person name="Noor M.A."/>
            <person name="O'Grady P."/>
            <person name="Pachter L."/>
            <person name="Papaceit M."/>
            <person name="Parisi M.J."/>
            <person name="Parisi M."/>
            <person name="Parts L."/>
            <person name="Pedersen J.S."/>
            <person name="Pesole G."/>
            <person name="Phillippy A.M."/>
            <person name="Ponting C.P."/>
            <person name="Pop M."/>
            <person name="Porcelli D."/>
            <person name="Powell J.R."/>
            <person name="Prohaska S."/>
            <person name="Pruitt K."/>
            <person name="Puig M."/>
            <person name="Quesneville H."/>
            <person name="Ram K.R."/>
            <person name="Rand D."/>
            <person name="Rasmussen M.D."/>
            <person name="Reed L.K."/>
            <person name="Reenan R."/>
            <person name="Reily A."/>
            <person name="Remington K.A."/>
            <person name="Rieger T.T."/>
            <person name="Ritchie M.G."/>
            <person name="Robin C."/>
            <person name="Rogers Y.H."/>
            <person name="Rohde C."/>
            <person name="Rozas J."/>
            <person name="Rubenfield M.J."/>
            <person name="Ruiz A."/>
            <person name="Russo S."/>
            <person name="Salzberg S.L."/>
            <person name="Sanchez-Gracia A."/>
            <person name="Saranga D.J."/>
            <person name="Sato H."/>
            <person name="Schaeffer S.W."/>
            <person name="Schatz M.C."/>
            <person name="Schlenke T."/>
            <person name="Schwartz R."/>
            <person name="Segarra C."/>
            <person name="Singh R.S."/>
            <person name="Sirot L."/>
            <person name="Sirota M."/>
            <person name="Sisneros N.B."/>
            <person name="Smith C.D."/>
            <person name="Smith T.F."/>
            <person name="Spieth J."/>
            <person name="Stage D.E."/>
            <person name="Stark A."/>
            <person name="Stephan W."/>
            <person name="Strausberg R.L."/>
            <person name="Strempel S."/>
            <person name="Sturgill D."/>
            <person name="Sutton G."/>
            <person name="Sutton G.G."/>
            <person name="Tao W."/>
            <person name="Teichmann S."/>
            <person name="Tobari Y.N."/>
            <person name="Tomimura Y."/>
            <person name="Tsolas J.M."/>
            <person name="Valente V.L."/>
            <person name="Venter E."/>
            <person name="Venter J.C."/>
            <person name="Vicario S."/>
            <person name="Vieira F.G."/>
            <person name="Vilella A.J."/>
            <person name="Villasante A."/>
            <person name="Walenz B."/>
            <person name="Wang J."/>
            <person name="Wasserman M."/>
            <person name="Watts T."/>
            <person name="Wilson D."/>
            <person name="Wilson R.K."/>
            <person name="Wing R.A."/>
            <person name="Wolfner M.F."/>
            <person name="Wong A."/>
            <person name="Wong G.K."/>
            <person name="Wu C.I."/>
            <person name="Wu G."/>
            <person name="Yamamoto D."/>
            <person name="Yang H.P."/>
            <person name="Yang S.P."/>
            <person name="Yorke J.A."/>
            <person name="Yoshida K."/>
            <person name="Zdobnov E."/>
            <person name="Zhang P."/>
            <person name="Zhang Y."/>
            <person name="Zimin A.V."/>
            <person name="Baldwin J."/>
            <person name="Abdouelleil A."/>
            <person name="Abdulkadir J."/>
            <person name="Abebe A."/>
            <person name="Abera B."/>
            <person name="Abreu J."/>
            <person name="Acer S.C."/>
            <person name="Aftuck L."/>
            <person name="Alexander A."/>
            <person name="An P."/>
            <person name="Anderson E."/>
            <person name="Anderson S."/>
            <person name="Arachi H."/>
            <person name="Azer M."/>
            <person name="Bachantsang P."/>
            <person name="Barry A."/>
            <person name="Bayul T."/>
            <person name="Berlin A."/>
            <person name="Bessette D."/>
            <person name="Bloom T."/>
            <person name="Blye J."/>
            <person name="Boguslavskiy L."/>
            <person name="Bonnet C."/>
            <person name="Boukhgalter B."/>
            <person name="Bourzgui I."/>
            <person name="Brown A."/>
            <person name="Cahill P."/>
            <person name="Channer S."/>
            <person name="Cheshatsang Y."/>
            <person name="Chuda L."/>
            <person name="Citroen M."/>
            <person name="Collymore A."/>
            <person name="Cooke P."/>
            <person name="Costello M."/>
            <person name="D'Aco K."/>
            <person name="Daza R."/>
            <person name="De Haan G."/>
            <person name="DeGray S."/>
            <person name="DeMaso C."/>
            <person name="Dhargay N."/>
            <person name="Dooley K."/>
            <person name="Dooley E."/>
            <person name="Doricent M."/>
            <person name="Dorje P."/>
            <person name="Dorjee K."/>
            <person name="Dupes A."/>
            <person name="Elong R."/>
            <person name="Falk J."/>
            <person name="Farina A."/>
            <person name="Faro S."/>
            <person name="Ferguson D."/>
            <person name="Fisher S."/>
            <person name="Foley C.D."/>
            <person name="Franke A."/>
            <person name="Friedrich D."/>
            <person name="Gadbois L."/>
            <person name="Gearin G."/>
            <person name="Gearin C.R."/>
            <person name="Giannoukos G."/>
            <person name="Goode T."/>
            <person name="Graham J."/>
            <person name="Grandbois E."/>
            <person name="Grewal S."/>
            <person name="Gyaltsen K."/>
            <person name="Hafez N."/>
            <person name="Hagos B."/>
            <person name="Hall J."/>
            <person name="Henson C."/>
            <person name="Hollinger A."/>
            <person name="Honan T."/>
            <person name="Huard M.D."/>
            <person name="Hughes L."/>
            <person name="Hurhula B."/>
            <person name="Husby M.E."/>
            <person name="Kamat A."/>
            <person name="Kanga B."/>
            <person name="Kashin S."/>
            <person name="Khazanovich D."/>
            <person name="Kisner P."/>
            <person name="Lance K."/>
            <person name="Lara M."/>
            <person name="Lee W."/>
            <person name="Lennon N."/>
            <person name="Letendre F."/>
            <person name="LeVine R."/>
            <person name="Lipovsky A."/>
            <person name="Liu X."/>
            <person name="Liu J."/>
            <person name="Liu S."/>
            <person name="Lokyitsang T."/>
            <person name="Lokyitsang Y."/>
            <person name="Lubonja R."/>
            <person name="Lui A."/>
            <person name="MacDonald P."/>
            <person name="Magnisalis V."/>
            <person name="Maru K."/>
            <person name="Matthews C."/>
            <person name="McCusker W."/>
            <person name="McDonough S."/>
            <person name="Mehta T."/>
            <person name="Meldrim J."/>
            <person name="Meneus L."/>
            <person name="Mihai O."/>
            <person name="Mihalev A."/>
            <person name="Mihova T."/>
            <person name="Mittelman R."/>
            <person name="Mlenga V."/>
            <person name="Montmayeur A."/>
            <person name="Mulrain L."/>
            <person name="Navidi A."/>
            <person name="Naylor J."/>
            <person name="Negash T."/>
            <person name="Nguyen T."/>
            <person name="Nguyen N."/>
            <person name="Nicol R."/>
            <person name="Norbu C."/>
            <person name="Norbu N."/>
            <person name="Novod N."/>
            <person name="O'Neill B."/>
            <person name="Osman S."/>
            <person name="Markiewicz E."/>
            <person name="Oyono O.L."/>
            <person name="Patti C."/>
            <person name="Phunkhang P."/>
            <person name="Pierre F."/>
            <person name="Priest M."/>
            <person name="Raghuraman S."/>
            <person name="Rege F."/>
            <person name="Reyes R."/>
            <person name="Rise C."/>
            <person name="Rogov P."/>
            <person name="Ross K."/>
            <person name="Ryan E."/>
            <person name="Settipalli S."/>
            <person name="Shea T."/>
            <person name="Sherpa N."/>
            <person name="Shi L."/>
            <person name="Shih D."/>
            <person name="Sparrow T."/>
            <person name="Spaulding J."/>
            <person name="Stalker J."/>
            <person name="Stange-Thomann N."/>
            <person name="Stavropoulos S."/>
            <person name="Stone C."/>
            <person name="Strader C."/>
            <person name="Tesfaye S."/>
            <person name="Thomson T."/>
            <person name="Thoulutsang Y."/>
            <person name="Thoulutsang D."/>
            <person name="Topham K."/>
            <person name="Topping I."/>
            <person name="Tsamla T."/>
            <person name="Vassiliev H."/>
            <person name="Vo A."/>
            <person name="Wangchuk T."/>
            <person name="Wangdi T."/>
            <person name="Weiand M."/>
            <person name="Wilkinson J."/>
            <person name="Wilson A."/>
            <person name="Yadav S."/>
            <person name="Young G."/>
            <person name="Yu Q."/>
            <person name="Zembek L."/>
            <person name="Zhong D."/>
            <person name="Zimmer A."/>
            <person name="Zwirko Z."/>
            <person name="Jaffe D.B."/>
            <person name="Alvarez P."/>
            <person name="Brockman W."/>
            <person name="Butler J."/>
            <person name="Chin C."/>
            <person name="Gnerre S."/>
            <person name="Grabherr M."/>
            <person name="Kleber M."/>
            <person name="Mauceli E."/>
            <person name="MacCallum I."/>
        </authorList>
    </citation>
    <scope>NUCLEOTIDE SEQUENCE [LARGE SCALE GENOMIC DNA]</scope>
    <source>
        <strain evidence="2">Tucson 15010-1051.87</strain>
    </source>
</reference>
<dbReference type="Proteomes" id="UP000008792">
    <property type="component" value="Unassembled WGS sequence"/>
</dbReference>
<sequence length="165" mass="19065">MNAKTQRIQGESLDKRKLSSNSLNVITENNTLNISAIMSQNIEVFIKTNFNMKNGDTEDYILPEQSEPDIKLEPCVIKTDYPTQDSIDIGPVKIEPQENDGETMMKMHAEESSWSKYFSEFATNLPEEHAKRIFLIEFFQAYRALPGLWDINSEDFQKKFNTQNC</sequence>
<proteinExistence type="predicted"/>
<gene>
    <name evidence="1" type="primary">Dvir\GJ25855</name>
    <name evidence="1" type="ORF">Dvir_GJ25855</name>
</gene>
<evidence type="ECO:0000313" key="1">
    <source>
        <dbReference type="EMBL" id="KRF81002.1"/>
    </source>
</evidence>
<dbReference type="OrthoDB" id="8069602at2759"/>
<dbReference type="EMBL" id="CH940649">
    <property type="protein sequence ID" value="KRF81002.1"/>
    <property type="molecule type" value="Genomic_DNA"/>
</dbReference>
<name>A0A0Q9W875_DROVI</name>
<dbReference type="AlphaFoldDB" id="A0A0Q9W875"/>
<protein>
    <submittedName>
        <fullName evidence="1">Uncharacterized protein</fullName>
    </submittedName>
</protein>
<evidence type="ECO:0000313" key="2">
    <source>
        <dbReference type="Proteomes" id="UP000008792"/>
    </source>
</evidence>